<sequence>MSVKDVVQMFKCVPWFKEIEVYIEEGISSIEEYLLYMRNSRGKGVVIEDIEDGDVVKESEKAGDLCLLECHGATEIGKEGKQGDTSNYASSSKAGSRDDENCFFRRTG</sequence>
<comment type="caution">
    <text evidence="2">The sequence shown here is derived from an EMBL/GenBank/DDBJ whole genome shotgun (WGS) entry which is preliminary data.</text>
</comment>
<feature type="compositionally biased region" description="Basic and acidic residues" evidence="1">
    <location>
        <begin position="95"/>
        <end position="108"/>
    </location>
</feature>
<dbReference type="AlphaFoldDB" id="A0A2U1N1I0"/>
<dbReference type="Proteomes" id="UP000245207">
    <property type="component" value="Unassembled WGS sequence"/>
</dbReference>
<gene>
    <name evidence="2" type="ORF">CTI12_AA318810</name>
</gene>
<accession>A0A2U1N1I0</accession>
<reference evidence="2 3" key="1">
    <citation type="journal article" date="2018" name="Mol. Plant">
        <title>The genome of Artemisia annua provides insight into the evolution of Asteraceae family and artemisinin biosynthesis.</title>
        <authorList>
            <person name="Shen Q."/>
            <person name="Zhang L."/>
            <person name="Liao Z."/>
            <person name="Wang S."/>
            <person name="Yan T."/>
            <person name="Shi P."/>
            <person name="Liu M."/>
            <person name="Fu X."/>
            <person name="Pan Q."/>
            <person name="Wang Y."/>
            <person name="Lv Z."/>
            <person name="Lu X."/>
            <person name="Zhang F."/>
            <person name="Jiang W."/>
            <person name="Ma Y."/>
            <person name="Chen M."/>
            <person name="Hao X."/>
            <person name="Li L."/>
            <person name="Tang Y."/>
            <person name="Lv G."/>
            <person name="Zhou Y."/>
            <person name="Sun X."/>
            <person name="Brodelius P.E."/>
            <person name="Rose J.K.C."/>
            <person name="Tang K."/>
        </authorList>
    </citation>
    <scope>NUCLEOTIDE SEQUENCE [LARGE SCALE GENOMIC DNA]</scope>
    <source>
        <strain evidence="3">cv. Huhao1</strain>
        <tissue evidence="2">Leaf</tissue>
    </source>
</reference>
<protein>
    <submittedName>
        <fullName evidence="2">Uncharacterized protein</fullName>
    </submittedName>
</protein>
<dbReference type="EMBL" id="PKPP01003841">
    <property type="protein sequence ID" value="PWA67385.1"/>
    <property type="molecule type" value="Genomic_DNA"/>
</dbReference>
<evidence type="ECO:0000256" key="1">
    <source>
        <dbReference type="SAM" id="MobiDB-lite"/>
    </source>
</evidence>
<name>A0A2U1N1I0_ARTAN</name>
<organism evidence="2 3">
    <name type="scientific">Artemisia annua</name>
    <name type="common">Sweet wormwood</name>
    <dbReference type="NCBI Taxonomy" id="35608"/>
    <lineage>
        <taxon>Eukaryota</taxon>
        <taxon>Viridiplantae</taxon>
        <taxon>Streptophyta</taxon>
        <taxon>Embryophyta</taxon>
        <taxon>Tracheophyta</taxon>
        <taxon>Spermatophyta</taxon>
        <taxon>Magnoliopsida</taxon>
        <taxon>eudicotyledons</taxon>
        <taxon>Gunneridae</taxon>
        <taxon>Pentapetalae</taxon>
        <taxon>asterids</taxon>
        <taxon>campanulids</taxon>
        <taxon>Asterales</taxon>
        <taxon>Asteraceae</taxon>
        <taxon>Asteroideae</taxon>
        <taxon>Anthemideae</taxon>
        <taxon>Artemisiinae</taxon>
        <taxon>Artemisia</taxon>
    </lineage>
</organism>
<feature type="region of interest" description="Disordered" evidence="1">
    <location>
        <begin position="77"/>
        <end position="108"/>
    </location>
</feature>
<keyword evidence="3" id="KW-1185">Reference proteome</keyword>
<feature type="compositionally biased region" description="Polar residues" evidence="1">
    <location>
        <begin position="83"/>
        <end position="94"/>
    </location>
</feature>
<evidence type="ECO:0000313" key="2">
    <source>
        <dbReference type="EMBL" id="PWA67385.1"/>
    </source>
</evidence>
<evidence type="ECO:0000313" key="3">
    <source>
        <dbReference type="Proteomes" id="UP000245207"/>
    </source>
</evidence>
<proteinExistence type="predicted"/>